<proteinExistence type="predicted"/>
<evidence type="ECO:0000313" key="1">
    <source>
        <dbReference type="EMBL" id="MPL74008.1"/>
    </source>
</evidence>
<name>A0A644U502_9ZZZZ</name>
<protein>
    <recommendedName>
        <fullName evidence="2">Lipoprotein</fullName>
    </recommendedName>
</protein>
<sequence>MNKKILVSLLFVIVVFSGCGTKNNIAKKEDYKILDEVSIIGSSSSGVTFSKYYTTPYKCKTMKEKYDKEILDLTPLKKLLEEKNIKIKYAEPTKRILNINIISYLSILDNDCQPKDISVRIELYDVEDISKNWNKENMKNYIKDIHSLQKNDKYLIYSKEFILDRYYNTFSSLNHSINGLLLIEDREKKDINKFYQEVIKDLEKVMKFPQ</sequence>
<dbReference type="PROSITE" id="PS51257">
    <property type="entry name" value="PROKAR_LIPOPROTEIN"/>
    <property type="match status" value="1"/>
</dbReference>
<comment type="caution">
    <text evidence="1">The sequence shown here is derived from an EMBL/GenBank/DDBJ whole genome shotgun (WGS) entry which is preliminary data.</text>
</comment>
<dbReference type="EMBL" id="VSSQ01000077">
    <property type="protein sequence ID" value="MPL74008.1"/>
    <property type="molecule type" value="Genomic_DNA"/>
</dbReference>
<dbReference type="AlphaFoldDB" id="A0A644U502"/>
<reference evidence="1" key="1">
    <citation type="submission" date="2019-08" db="EMBL/GenBank/DDBJ databases">
        <authorList>
            <person name="Kucharzyk K."/>
            <person name="Murdoch R.W."/>
            <person name="Higgins S."/>
            <person name="Loffler F."/>
        </authorList>
    </citation>
    <scope>NUCLEOTIDE SEQUENCE</scope>
</reference>
<evidence type="ECO:0008006" key="2">
    <source>
        <dbReference type="Google" id="ProtNLM"/>
    </source>
</evidence>
<organism evidence="1">
    <name type="scientific">bioreactor metagenome</name>
    <dbReference type="NCBI Taxonomy" id="1076179"/>
    <lineage>
        <taxon>unclassified sequences</taxon>
        <taxon>metagenomes</taxon>
        <taxon>ecological metagenomes</taxon>
    </lineage>
</organism>
<accession>A0A644U502</accession>
<gene>
    <name evidence="1" type="ORF">SDC9_19817</name>
</gene>